<dbReference type="PROSITE" id="PS50943">
    <property type="entry name" value="HTH_CROC1"/>
    <property type="match status" value="1"/>
</dbReference>
<dbReference type="Pfam" id="PF13560">
    <property type="entry name" value="HTH_31"/>
    <property type="match status" value="1"/>
</dbReference>
<dbReference type="Gene3D" id="1.10.260.40">
    <property type="entry name" value="lambda repressor-like DNA-binding domains"/>
    <property type="match status" value="1"/>
</dbReference>
<dbReference type="CDD" id="cd00093">
    <property type="entry name" value="HTH_XRE"/>
    <property type="match status" value="1"/>
</dbReference>
<accession>J1HLF4</accession>
<dbReference type="PANTHER" id="PTHR35010:SF2">
    <property type="entry name" value="BLL4672 PROTEIN"/>
    <property type="match status" value="1"/>
</dbReference>
<dbReference type="eggNOG" id="COG1396">
    <property type="taxonomic scope" value="Bacteria"/>
</dbReference>
<keyword evidence="2" id="KW-0238">DNA-binding</keyword>
<dbReference type="Pfam" id="PF17765">
    <property type="entry name" value="MLTR_LBD"/>
    <property type="match status" value="1"/>
</dbReference>
<feature type="domain" description="HTH cro/C1-type" evidence="1">
    <location>
        <begin position="36"/>
        <end position="83"/>
    </location>
</feature>
<dbReference type="SUPFAM" id="SSF47413">
    <property type="entry name" value="lambda repressor-like DNA-binding domains"/>
    <property type="match status" value="1"/>
</dbReference>
<evidence type="ECO:0000259" key="1">
    <source>
        <dbReference type="PROSITE" id="PS50943"/>
    </source>
</evidence>
<dbReference type="PANTHER" id="PTHR35010">
    <property type="entry name" value="BLL4672 PROTEIN-RELATED"/>
    <property type="match status" value="1"/>
</dbReference>
<dbReference type="RefSeq" id="WP_008730797.1">
    <property type="nucleotide sequence ID" value="NZ_AKFT01000065.1"/>
</dbReference>
<dbReference type="AlphaFoldDB" id="J1HLF4"/>
<dbReference type="EMBL" id="AKFT01000065">
    <property type="protein sequence ID" value="EJF46393.1"/>
    <property type="molecule type" value="Genomic_DNA"/>
</dbReference>
<gene>
    <name evidence="2" type="ORF">HMPREF1318_0189</name>
</gene>
<reference evidence="2 3" key="1">
    <citation type="submission" date="2012-05" db="EMBL/GenBank/DDBJ databases">
        <authorList>
            <person name="Harkins D.M."/>
            <person name="Madupu R."/>
            <person name="Durkin A.S."/>
            <person name="Torralba M."/>
            <person name="Methe B."/>
            <person name="Sutton G.G."/>
            <person name="Nelson K.E."/>
        </authorList>
    </citation>
    <scope>NUCLEOTIDE SEQUENCE [LARGE SCALE GENOMIC DNA]</scope>
    <source>
        <strain evidence="2 3">F0489</strain>
    </source>
</reference>
<dbReference type="Gene3D" id="3.30.450.180">
    <property type="match status" value="1"/>
</dbReference>
<dbReference type="OrthoDB" id="3518652at2"/>
<keyword evidence="3" id="KW-1185">Reference proteome</keyword>
<dbReference type="GO" id="GO:0003677">
    <property type="term" value="F:DNA binding"/>
    <property type="evidence" value="ECO:0007669"/>
    <property type="project" value="UniProtKB-KW"/>
</dbReference>
<dbReference type="InterPro" id="IPR001387">
    <property type="entry name" value="Cro/C1-type_HTH"/>
</dbReference>
<dbReference type="InterPro" id="IPR041413">
    <property type="entry name" value="MLTR_LBD"/>
</dbReference>
<name>J1HLF4_9ACTO</name>
<sequence>MDPRTELRNFLSTRRARISPEAAGLAAAGGHRRVPGLRREEVAMLAEVSVEYYTRLERGRASGVSDSVLDSIGDVLQLDDVEQSHLRRLIRGASADAAVQGRPAPQELRPSLHYLLDAIEGAPAFIRDGRLNLLGANELGRSLYSPHYRAHAEAAGPTEEGGVQAAGANIARFVFLDEGARTFYTDWEKVAGDIVATLHAEAGRVPDDDSLRELVVELCSGSGHFRRLWEAHDVMDQRAGILRLHHPVVGDVEVFMEATPLAADPGLTLVVLPVAPGSPSARALARLSSPAV</sequence>
<proteinExistence type="predicted"/>
<organism evidence="2 3">
    <name type="scientific">Actinomyces massiliensis F0489</name>
    <dbReference type="NCBI Taxonomy" id="1125718"/>
    <lineage>
        <taxon>Bacteria</taxon>
        <taxon>Bacillati</taxon>
        <taxon>Actinomycetota</taxon>
        <taxon>Actinomycetes</taxon>
        <taxon>Actinomycetales</taxon>
        <taxon>Actinomycetaceae</taxon>
        <taxon>Actinomyces</taxon>
    </lineage>
</organism>
<dbReference type="Proteomes" id="UP000002941">
    <property type="component" value="Unassembled WGS sequence"/>
</dbReference>
<protein>
    <submittedName>
        <fullName evidence="2">DNA-binding helix-turn-helix protein</fullName>
    </submittedName>
</protein>
<evidence type="ECO:0000313" key="3">
    <source>
        <dbReference type="Proteomes" id="UP000002941"/>
    </source>
</evidence>
<dbReference type="PATRIC" id="fig|1125718.3.peg.954"/>
<dbReference type="InterPro" id="IPR010982">
    <property type="entry name" value="Lambda_DNA-bd_dom_sf"/>
</dbReference>
<evidence type="ECO:0000313" key="2">
    <source>
        <dbReference type="EMBL" id="EJF46393.1"/>
    </source>
</evidence>
<comment type="caution">
    <text evidence="2">The sequence shown here is derived from an EMBL/GenBank/DDBJ whole genome shotgun (WGS) entry which is preliminary data.</text>
</comment>